<keyword evidence="10" id="KW-1185">Reference proteome</keyword>
<gene>
    <name evidence="9" type="ORF">FA13DRAFT_1728740</name>
</gene>
<feature type="coiled-coil region" evidence="6">
    <location>
        <begin position="631"/>
        <end position="852"/>
    </location>
</feature>
<evidence type="ECO:0000256" key="5">
    <source>
        <dbReference type="ARBA" id="ARBA00023136"/>
    </source>
</evidence>
<dbReference type="PANTHER" id="PTHR23157">
    <property type="entry name" value="GRIP AND COILED-COIL DOMAIN-CONTAINING PROTEIN 1"/>
    <property type="match status" value="1"/>
</dbReference>
<feature type="region of interest" description="Disordered" evidence="7">
    <location>
        <begin position="859"/>
        <end position="904"/>
    </location>
</feature>
<feature type="coiled-coil region" evidence="6">
    <location>
        <begin position="407"/>
        <end position="587"/>
    </location>
</feature>
<evidence type="ECO:0000256" key="6">
    <source>
        <dbReference type="SAM" id="Coils"/>
    </source>
</evidence>
<feature type="compositionally biased region" description="Basic and acidic residues" evidence="7">
    <location>
        <begin position="21"/>
        <end position="40"/>
    </location>
</feature>
<dbReference type="Gene3D" id="1.10.220.60">
    <property type="entry name" value="GRIP domain"/>
    <property type="match status" value="1"/>
</dbReference>
<evidence type="ECO:0000256" key="4">
    <source>
        <dbReference type="ARBA" id="ARBA00023054"/>
    </source>
</evidence>
<dbReference type="PANTHER" id="PTHR23157:SF25">
    <property type="entry name" value="GRIP AND COILED-COIL DOMAIN-CONTAINING PROTEIN 1"/>
    <property type="match status" value="1"/>
</dbReference>
<keyword evidence="5" id="KW-0472">Membrane</keyword>
<evidence type="ECO:0000256" key="1">
    <source>
        <dbReference type="ARBA" id="ARBA00004184"/>
    </source>
</evidence>
<evidence type="ECO:0000313" key="9">
    <source>
        <dbReference type="EMBL" id="TEB34948.1"/>
    </source>
</evidence>
<dbReference type="Pfam" id="PF01465">
    <property type="entry name" value="GRIP"/>
    <property type="match status" value="1"/>
</dbReference>
<dbReference type="AlphaFoldDB" id="A0A4Y7TM14"/>
<reference evidence="9 10" key="1">
    <citation type="journal article" date="2019" name="Nat. Ecol. Evol.">
        <title>Megaphylogeny resolves global patterns of mushroom evolution.</title>
        <authorList>
            <person name="Varga T."/>
            <person name="Krizsan K."/>
            <person name="Foldi C."/>
            <person name="Dima B."/>
            <person name="Sanchez-Garcia M."/>
            <person name="Sanchez-Ramirez S."/>
            <person name="Szollosi G.J."/>
            <person name="Szarkandi J.G."/>
            <person name="Papp V."/>
            <person name="Albert L."/>
            <person name="Andreopoulos W."/>
            <person name="Angelini C."/>
            <person name="Antonin V."/>
            <person name="Barry K.W."/>
            <person name="Bougher N.L."/>
            <person name="Buchanan P."/>
            <person name="Buyck B."/>
            <person name="Bense V."/>
            <person name="Catcheside P."/>
            <person name="Chovatia M."/>
            <person name="Cooper J."/>
            <person name="Damon W."/>
            <person name="Desjardin D."/>
            <person name="Finy P."/>
            <person name="Geml J."/>
            <person name="Haridas S."/>
            <person name="Hughes K."/>
            <person name="Justo A."/>
            <person name="Karasinski D."/>
            <person name="Kautmanova I."/>
            <person name="Kiss B."/>
            <person name="Kocsube S."/>
            <person name="Kotiranta H."/>
            <person name="LaButti K.M."/>
            <person name="Lechner B.E."/>
            <person name="Liimatainen K."/>
            <person name="Lipzen A."/>
            <person name="Lukacs Z."/>
            <person name="Mihaltcheva S."/>
            <person name="Morgado L.N."/>
            <person name="Niskanen T."/>
            <person name="Noordeloos M.E."/>
            <person name="Ohm R.A."/>
            <person name="Ortiz-Santana B."/>
            <person name="Ovrebo C."/>
            <person name="Racz N."/>
            <person name="Riley R."/>
            <person name="Savchenko A."/>
            <person name="Shiryaev A."/>
            <person name="Soop K."/>
            <person name="Spirin V."/>
            <person name="Szebenyi C."/>
            <person name="Tomsovsky M."/>
            <person name="Tulloss R.E."/>
            <person name="Uehling J."/>
            <person name="Grigoriev I.V."/>
            <person name="Vagvolgyi C."/>
            <person name="Papp T."/>
            <person name="Martin F.M."/>
            <person name="Miettinen O."/>
            <person name="Hibbett D.S."/>
            <person name="Nagy L.G."/>
        </authorList>
    </citation>
    <scope>NUCLEOTIDE SEQUENCE [LARGE SCALE GENOMIC DNA]</scope>
    <source>
        <strain evidence="9 10">FP101781</strain>
    </source>
</reference>
<dbReference type="Proteomes" id="UP000298030">
    <property type="component" value="Unassembled WGS sequence"/>
</dbReference>
<feature type="compositionally biased region" description="Polar residues" evidence="7">
    <location>
        <begin position="88"/>
        <end position="101"/>
    </location>
</feature>
<dbReference type="InterPro" id="IPR000237">
    <property type="entry name" value="GRIP_dom"/>
</dbReference>
<evidence type="ECO:0000256" key="2">
    <source>
        <dbReference type="ARBA" id="ARBA00004496"/>
    </source>
</evidence>
<dbReference type="STRING" id="71717.A0A4Y7TM14"/>
<evidence type="ECO:0000259" key="8">
    <source>
        <dbReference type="PROSITE" id="PS50913"/>
    </source>
</evidence>
<dbReference type="PROSITE" id="PS50913">
    <property type="entry name" value="GRIP"/>
    <property type="match status" value="1"/>
</dbReference>
<feature type="compositionally biased region" description="Basic and acidic residues" evidence="7">
    <location>
        <begin position="207"/>
        <end position="216"/>
    </location>
</feature>
<feature type="compositionally biased region" description="Polar residues" evidence="7">
    <location>
        <begin position="41"/>
        <end position="56"/>
    </location>
</feature>
<accession>A0A4Y7TM14</accession>
<feature type="compositionally biased region" description="Polar residues" evidence="7">
    <location>
        <begin position="869"/>
        <end position="881"/>
    </location>
</feature>
<feature type="coiled-coil region" evidence="6">
    <location>
        <begin position="339"/>
        <end position="366"/>
    </location>
</feature>
<protein>
    <recommendedName>
        <fullName evidence="8">GRIP domain-containing protein</fullName>
    </recommendedName>
</protein>
<feature type="compositionally biased region" description="Basic and acidic residues" evidence="7">
    <location>
        <begin position="164"/>
        <end position="179"/>
    </location>
</feature>
<evidence type="ECO:0000313" key="10">
    <source>
        <dbReference type="Proteomes" id="UP000298030"/>
    </source>
</evidence>
<comment type="subcellular location">
    <subcellularLocation>
        <location evidence="2">Cytoplasm</location>
    </subcellularLocation>
    <subcellularLocation>
        <location evidence="1">Endomembrane system</location>
        <topology evidence="1">Peripheral membrane protein</topology>
    </subcellularLocation>
</comment>
<dbReference type="OrthoDB" id="1926336at2759"/>
<dbReference type="SMART" id="SM00755">
    <property type="entry name" value="Grip"/>
    <property type="match status" value="1"/>
</dbReference>
<keyword evidence="4 6" id="KW-0175">Coiled coil</keyword>
<dbReference type="InterPro" id="IPR051952">
    <property type="entry name" value="Golgi-autophagy_related"/>
</dbReference>
<sequence>MFSQFRHAVEQLAQQVPVPGQHDDSNGTGEQRRGSLDMRRSLSQQSGDSPSPTNGRGSVGSPGAGSTRGLSLEERLKRAAAAKATAASSDPLNAGGSSSPDSGRKSRDSTSPSPAMKAQHRRTMSPTSTPLPDSPALMARRDSFMRTNSNLGKSEPTAIPDLELDGKGEGADVVKHDPAVEPSATEVANVGQGLVETKEMGEDEKEELNAEEKKDGAAPPTPRSDSPAGSEVQPSVQEGPPTSSSPPPAAVDSPSEPSPSPASPTPEDSPVQSRSEDADTREAIIVSSSESHQGPDAEERAGKLANEDPELDSKSKSIPVQSQSENDSKSLRSPSRAGIEELQQRLKQVEQRFADVSTSFKRLQAEKVAVDAVLRDLTPIDTIQDTPGLRDYLSNLNSKQEIFQNEIKLLNGKLSGYEERLEELRVVHRLESKSQTDQIDKLATQLQETEALFQASERAIAEAEGKFALDQTDTNALKTEIERYKTIAKEEEEKRVKAVSLLKTVRQKLVKTEREKEDVFREVAVSRDRDRGEKENDRIERLKLQQELEMVQIEREKMATAQKAQFERELALQKERYEREMAAVKGQLELEIITLKSSHSKELSAKSSQITTLENSLNSVTRDKNVFFEQLQIKQAETESAQSHLESLQHQNTELEFQLREANERLALIKEEYADYQREQEVRAREPVTSASDIAQMISAAEAKYEVKLAESRRSVAVLEKERGESEANWSRKLKEKVKELEDLKRLLGSAARSREEDVSAVEALKADLGRAREEVRILKEQLLDVPVLQETIQDLKNGAKELEEELRQKTSALERLAEEHKSREAQLKQANKTLREELRKVQSSAALLERQRNPGVGYWNRVGDASGDGQQSPTASTTSVASGGGMAPRPASPAPSASSVSTANKAEEEVNLEYLRNVILQFLEHKEMRPNLVKVISIILHFTPQETRRLVAKV</sequence>
<dbReference type="GO" id="GO:0005794">
    <property type="term" value="C:Golgi apparatus"/>
    <property type="evidence" value="ECO:0007669"/>
    <property type="project" value="TreeGrafter"/>
</dbReference>
<feature type="domain" description="GRIP" evidence="8">
    <location>
        <begin position="906"/>
        <end position="954"/>
    </location>
</feature>
<comment type="caution">
    <text evidence="9">The sequence shown here is derived from an EMBL/GenBank/DDBJ whole genome shotgun (WGS) entry which is preliminary data.</text>
</comment>
<proteinExistence type="predicted"/>
<feature type="compositionally biased region" description="Polar residues" evidence="7">
    <location>
        <begin position="316"/>
        <end position="325"/>
    </location>
</feature>
<evidence type="ECO:0000256" key="7">
    <source>
        <dbReference type="SAM" id="MobiDB-lite"/>
    </source>
</evidence>
<dbReference type="EMBL" id="QPFP01000008">
    <property type="protein sequence ID" value="TEB34948.1"/>
    <property type="molecule type" value="Genomic_DNA"/>
</dbReference>
<keyword evidence="3" id="KW-0963">Cytoplasm</keyword>
<feature type="compositionally biased region" description="Low complexity" evidence="7">
    <location>
        <begin position="895"/>
        <end position="904"/>
    </location>
</feature>
<feature type="region of interest" description="Disordered" evidence="7">
    <location>
        <begin position="1"/>
        <end position="339"/>
    </location>
</feature>
<feature type="compositionally biased region" description="Basic and acidic residues" evidence="7">
    <location>
        <begin position="293"/>
        <end position="315"/>
    </location>
</feature>
<organism evidence="9 10">
    <name type="scientific">Coprinellus micaceus</name>
    <name type="common">Glistening ink-cap mushroom</name>
    <name type="synonym">Coprinus micaceus</name>
    <dbReference type="NCBI Taxonomy" id="71717"/>
    <lineage>
        <taxon>Eukaryota</taxon>
        <taxon>Fungi</taxon>
        <taxon>Dikarya</taxon>
        <taxon>Basidiomycota</taxon>
        <taxon>Agaricomycotina</taxon>
        <taxon>Agaricomycetes</taxon>
        <taxon>Agaricomycetidae</taxon>
        <taxon>Agaricales</taxon>
        <taxon>Agaricineae</taxon>
        <taxon>Psathyrellaceae</taxon>
        <taxon>Coprinellus</taxon>
    </lineage>
</organism>
<evidence type="ECO:0000256" key="3">
    <source>
        <dbReference type="ARBA" id="ARBA00022490"/>
    </source>
</evidence>
<name>A0A4Y7TM14_COPMI</name>